<dbReference type="Pfam" id="PF00903">
    <property type="entry name" value="Glyoxalase"/>
    <property type="match status" value="1"/>
</dbReference>
<dbReference type="InterPro" id="IPR004360">
    <property type="entry name" value="Glyas_Fos-R_dOase_dom"/>
</dbReference>
<protein>
    <recommendedName>
        <fullName evidence="2">VOC domain-containing protein</fullName>
    </recommendedName>
</protein>
<dbReference type="GO" id="GO:0004493">
    <property type="term" value="F:methylmalonyl-CoA epimerase activity"/>
    <property type="evidence" value="ECO:0007669"/>
    <property type="project" value="TreeGrafter"/>
</dbReference>
<dbReference type="PANTHER" id="PTHR43048">
    <property type="entry name" value="METHYLMALONYL-COA EPIMERASE"/>
    <property type="match status" value="1"/>
</dbReference>
<dbReference type="AlphaFoldDB" id="A0A4P6M011"/>
<sequence length="130" mass="15097">MKDTIKNYINGIQHIGIPTNKMDTTIDFYEKLGFEIAFETVNNGDRVVFLKLNNLVIETYEAESPKEEYGAIDHIALDVTDIEQVYEEIEKLGLNTLNDSMNFLPFWEHGVRFFTIEGPNKERVEFSQML</sequence>
<evidence type="ECO:0000313" key="4">
    <source>
        <dbReference type="Proteomes" id="UP000289794"/>
    </source>
</evidence>
<proteinExistence type="predicted"/>
<dbReference type="CDD" id="cd06587">
    <property type="entry name" value="VOC"/>
    <property type="match status" value="1"/>
</dbReference>
<dbReference type="InterPro" id="IPR051785">
    <property type="entry name" value="MMCE/EMCE_epimerase"/>
</dbReference>
<dbReference type="SUPFAM" id="SSF54593">
    <property type="entry name" value="Glyoxalase/Bleomycin resistance protein/Dihydroxybiphenyl dioxygenase"/>
    <property type="match status" value="1"/>
</dbReference>
<evidence type="ECO:0000256" key="1">
    <source>
        <dbReference type="ARBA" id="ARBA00022723"/>
    </source>
</evidence>
<dbReference type="PANTHER" id="PTHR43048:SF3">
    <property type="entry name" value="METHYLMALONYL-COA EPIMERASE, MITOCHONDRIAL"/>
    <property type="match status" value="1"/>
</dbReference>
<dbReference type="PROSITE" id="PS51819">
    <property type="entry name" value="VOC"/>
    <property type="match status" value="1"/>
</dbReference>
<name>A0A4P6M011_9FIRM</name>
<dbReference type="EMBL" id="CP035945">
    <property type="protein sequence ID" value="QBE97395.1"/>
    <property type="molecule type" value="Genomic_DNA"/>
</dbReference>
<dbReference type="Gene3D" id="3.10.180.10">
    <property type="entry name" value="2,3-Dihydroxybiphenyl 1,2-Dioxygenase, domain 1"/>
    <property type="match status" value="1"/>
</dbReference>
<dbReference type="GO" id="GO:0046491">
    <property type="term" value="P:L-methylmalonyl-CoA metabolic process"/>
    <property type="evidence" value="ECO:0007669"/>
    <property type="project" value="TreeGrafter"/>
</dbReference>
<dbReference type="InterPro" id="IPR037523">
    <property type="entry name" value="VOC_core"/>
</dbReference>
<evidence type="ECO:0000259" key="2">
    <source>
        <dbReference type="PROSITE" id="PS51819"/>
    </source>
</evidence>
<accession>A0A4P6M011</accession>
<organism evidence="3 4">
    <name type="scientific">Blautia producta</name>
    <dbReference type="NCBI Taxonomy" id="33035"/>
    <lineage>
        <taxon>Bacteria</taxon>
        <taxon>Bacillati</taxon>
        <taxon>Bacillota</taxon>
        <taxon>Clostridia</taxon>
        <taxon>Lachnospirales</taxon>
        <taxon>Lachnospiraceae</taxon>
        <taxon>Blautia</taxon>
    </lineage>
</organism>
<dbReference type="KEGG" id="bpro:PMF13cell1_02951"/>
<dbReference type="GO" id="GO:0046872">
    <property type="term" value="F:metal ion binding"/>
    <property type="evidence" value="ECO:0007669"/>
    <property type="project" value="UniProtKB-KW"/>
</dbReference>
<dbReference type="InterPro" id="IPR029068">
    <property type="entry name" value="Glyas_Bleomycin-R_OHBP_Dase"/>
</dbReference>
<dbReference type="Proteomes" id="UP000289794">
    <property type="component" value="Chromosome"/>
</dbReference>
<dbReference type="RefSeq" id="WP_243125916.1">
    <property type="nucleotide sequence ID" value="NZ_CP035945.1"/>
</dbReference>
<gene>
    <name evidence="3" type="ORF">PMF13cell1_02951</name>
</gene>
<feature type="domain" description="VOC" evidence="2">
    <location>
        <begin position="11"/>
        <end position="129"/>
    </location>
</feature>
<reference evidence="3 4" key="1">
    <citation type="submission" date="2019-01" db="EMBL/GenBank/DDBJ databases">
        <title>PMF-metabolizing Aryl O-demethylase.</title>
        <authorList>
            <person name="Kim M."/>
        </authorList>
    </citation>
    <scope>NUCLEOTIDE SEQUENCE [LARGE SCALE GENOMIC DNA]</scope>
    <source>
        <strain evidence="3 4">PMF1</strain>
    </source>
</reference>
<evidence type="ECO:0000313" key="3">
    <source>
        <dbReference type="EMBL" id="QBE97395.1"/>
    </source>
</evidence>
<keyword evidence="1" id="KW-0479">Metal-binding</keyword>